<comment type="caution">
    <text evidence="2">The sequence shown here is derived from an EMBL/GenBank/DDBJ whole genome shotgun (WGS) entry which is preliminary data.</text>
</comment>
<reference evidence="2 3" key="1">
    <citation type="journal article" name="Sci. Rep.">
        <title>Telomere-to-telomere assembled and centromere annotated genomes of the two main subspecies of the button mushroom Agaricus bisporus reveal especially polymorphic chromosome ends.</title>
        <authorList>
            <person name="Sonnenberg A.S.M."/>
            <person name="Sedaghat-Telgerd N."/>
            <person name="Lavrijssen B."/>
            <person name="Ohm R.A."/>
            <person name="Hendrickx P.M."/>
            <person name="Scholtmeijer K."/>
            <person name="Baars J.J.P."/>
            <person name="van Peer A."/>
        </authorList>
    </citation>
    <scope>NUCLEOTIDE SEQUENCE [LARGE SCALE GENOMIC DNA]</scope>
    <source>
        <strain evidence="2 3">H119_p4</strain>
    </source>
</reference>
<name>A0A8H7KHT4_AGABI</name>
<organism evidence="2 3">
    <name type="scientific">Agaricus bisporus var. burnettii</name>
    <dbReference type="NCBI Taxonomy" id="192524"/>
    <lineage>
        <taxon>Eukaryota</taxon>
        <taxon>Fungi</taxon>
        <taxon>Dikarya</taxon>
        <taxon>Basidiomycota</taxon>
        <taxon>Agaricomycotina</taxon>
        <taxon>Agaricomycetes</taxon>
        <taxon>Agaricomycetidae</taxon>
        <taxon>Agaricales</taxon>
        <taxon>Agaricineae</taxon>
        <taxon>Agaricaceae</taxon>
        <taxon>Agaricus</taxon>
    </lineage>
</organism>
<protein>
    <submittedName>
        <fullName evidence="2">Uncharacterized protein</fullName>
    </submittedName>
</protein>
<feature type="compositionally biased region" description="Basic and acidic residues" evidence="1">
    <location>
        <begin position="586"/>
        <end position="606"/>
    </location>
</feature>
<feature type="region of interest" description="Disordered" evidence="1">
    <location>
        <begin position="522"/>
        <end position="549"/>
    </location>
</feature>
<dbReference type="AlphaFoldDB" id="A0A8H7KHT4"/>
<accession>A0A8H7KHT4</accession>
<dbReference type="EMBL" id="JABXXO010000006">
    <property type="protein sequence ID" value="KAF7776567.1"/>
    <property type="molecule type" value="Genomic_DNA"/>
</dbReference>
<evidence type="ECO:0000313" key="3">
    <source>
        <dbReference type="Proteomes" id="UP000629468"/>
    </source>
</evidence>
<dbReference type="Proteomes" id="UP000629468">
    <property type="component" value="Unassembled WGS sequence"/>
</dbReference>
<feature type="region of interest" description="Disordered" evidence="1">
    <location>
        <begin position="562"/>
        <end position="606"/>
    </location>
</feature>
<evidence type="ECO:0000256" key="1">
    <source>
        <dbReference type="SAM" id="MobiDB-lite"/>
    </source>
</evidence>
<proteinExistence type="predicted"/>
<evidence type="ECO:0000313" key="2">
    <source>
        <dbReference type="EMBL" id="KAF7776567.1"/>
    </source>
</evidence>
<gene>
    <name evidence="2" type="ORF">Agabi119p4_4960</name>
</gene>
<sequence length="606" mass="67657">MPRSGSKRAQHFDPAPQRLFTHSENINRLLKAVDGDVGTCAHLAVAISADAQVEFCSRVRAANVPLHFPGDLLPMEFFAQFMSWAGQIGSVARPIVAPNIEAAMSYRTLQKNRLRWSKEDFIEAAQLNPRAIDKVAFLKSIPRYDISCLQNPYPPEAVWIAETEAILDLNHQFLQKDRLHDARDWRRPIKSLDPNQLVLDIGENDNAQIYDSDNGLLVGMVIRNVCKSEEAVKFVDDAVGRIVDTRVSSRKGDTGSIPIFGHSAGSRSAMEFDWVKNLRRKLSEDDQDEEDVKGANAFALFWNMVRSVAPGEVIDDFKHFLRTSKIRRMDARGNLLYNPKTGRGNYRVDLSSGLAFTFHDAELAPPAGVCARNYARFMHTESQPHTYGVAWTTSRKIDPSISPLDNGSHFFLASHGVRFQASANSLMVWQPGLLHGTSLAHQHPRKPNTQFCQQGFSFVTSPRLPEAWQQYQADNNTATGNLASLSVHPIIKDNLAMVDEEFTSDAPSSHLQSSLQVHSVPSSCSESPYNLSHSLSSPHTPTPTQPCSTSLLPLLPMSQSLHAEAESAPTPISGWQQPRRRQATKRYKDFELSDPRISNLREDKSK</sequence>